<dbReference type="RefSeq" id="WP_091840022.1">
    <property type="nucleotide sequence ID" value="NZ_FOAN01000008.1"/>
</dbReference>
<dbReference type="AlphaFoldDB" id="A0A1H7WIV0"/>
<evidence type="ECO:0000313" key="1">
    <source>
        <dbReference type="EMBL" id="SEM20959.1"/>
    </source>
</evidence>
<organism evidence="1 2">
    <name type="scientific">Bosea lupini</name>
    <dbReference type="NCBI Taxonomy" id="1036779"/>
    <lineage>
        <taxon>Bacteria</taxon>
        <taxon>Pseudomonadati</taxon>
        <taxon>Pseudomonadota</taxon>
        <taxon>Alphaproteobacteria</taxon>
        <taxon>Hyphomicrobiales</taxon>
        <taxon>Boseaceae</taxon>
        <taxon>Bosea</taxon>
    </lineage>
</organism>
<evidence type="ECO:0000313" key="2">
    <source>
        <dbReference type="Proteomes" id="UP000199664"/>
    </source>
</evidence>
<dbReference type="STRING" id="1036779.SAMN04515666_108177"/>
<accession>A0A1H7WIV0</accession>
<gene>
    <name evidence="1" type="ORF">SAMN04515666_108177</name>
</gene>
<proteinExistence type="predicted"/>
<reference evidence="2" key="1">
    <citation type="submission" date="2016-10" db="EMBL/GenBank/DDBJ databases">
        <authorList>
            <person name="Varghese N."/>
            <person name="Submissions S."/>
        </authorList>
    </citation>
    <scope>NUCLEOTIDE SEQUENCE [LARGE SCALE GENOMIC DNA]</scope>
    <source>
        <strain evidence="2">LMG 26383,CCUG 61248,R- 45681</strain>
    </source>
</reference>
<dbReference type="EMBL" id="FOAN01000008">
    <property type="protein sequence ID" value="SEM20959.1"/>
    <property type="molecule type" value="Genomic_DNA"/>
</dbReference>
<keyword evidence="2" id="KW-1185">Reference proteome</keyword>
<sequence>MPEAVTSNDCKRLVSEARVAGRLEGLKEALDASDVEDLIPVWIRRPRADTPEGRAWEAGVRQAYEWKSAAILALIEASQG</sequence>
<name>A0A1H7WIV0_9HYPH</name>
<protein>
    <submittedName>
        <fullName evidence="1">Uncharacterized protein</fullName>
    </submittedName>
</protein>
<dbReference type="OrthoDB" id="9915436at2"/>
<dbReference type="Proteomes" id="UP000199664">
    <property type="component" value="Unassembled WGS sequence"/>
</dbReference>